<gene>
    <name evidence="1" type="ORF">METZ01_LOCUS335896</name>
</gene>
<evidence type="ECO:0000313" key="1">
    <source>
        <dbReference type="EMBL" id="SVC83042.1"/>
    </source>
</evidence>
<dbReference type="PANTHER" id="PTHR31340:SF3">
    <property type="entry name" value="MITOCHONDRIAL GENOME MAINTENANCE EXONUCLEASE 1"/>
    <property type="match status" value="1"/>
</dbReference>
<dbReference type="AlphaFoldDB" id="A0A382QEK3"/>
<accession>A0A382QEK3</accession>
<dbReference type="Gene3D" id="3.90.320.10">
    <property type="match status" value="1"/>
</dbReference>
<evidence type="ECO:0008006" key="2">
    <source>
        <dbReference type="Google" id="ProtNLM"/>
    </source>
</evidence>
<proteinExistence type="predicted"/>
<protein>
    <recommendedName>
        <fullName evidence="2">PD-(D/E)XK endonuclease-like domain-containing protein</fullName>
    </recommendedName>
</protein>
<organism evidence="1">
    <name type="scientific">marine metagenome</name>
    <dbReference type="NCBI Taxonomy" id="408172"/>
    <lineage>
        <taxon>unclassified sequences</taxon>
        <taxon>metagenomes</taxon>
        <taxon>ecological metagenomes</taxon>
    </lineage>
</organism>
<feature type="non-terminal residue" evidence="1">
    <location>
        <position position="1"/>
    </location>
</feature>
<sequence length="111" mass="13243">WYPDLYAGSTDLVGIYNGKETLIDFKQANRPKQREWIEDYFLQVGAYAMAHDHLYDTRIEQAIIMICTPDCYYHDFTLKGLEFRQKKYDFMERLNKYHESRKESVLQSTGA</sequence>
<dbReference type="InterPro" id="IPR011604">
    <property type="entry name" value="PDDEXK-like_dom_sf"/>
</dbReference>
<dbReference type="PANTHER" id="PTHR31340">
    <property type="entry name" value="MITOCHONDRIAL GENOME MAINTENANCE EXONUCLEASE 1"/>
    <property type="match status" value="1"/>
</dbReference>
<dbReference type="EMBL" id="UINC01113436">
    <property type="protein sequence ID" value="SVC83042.1"/>
    <property type="molecule type" value="Genomic_DNA"/>
</dbReference>
<reference evidence="1" key="1">
    <citation type="submission" date="2018-05" db="EMBL/GenBank/DDBJ databases">
        <authorList>
            <person name="Lanie J.A."/>
            <person name="Ng W.-L."/>
            <person name="Kazmierczak K.M."/>
            <person name="Andrzejewski T.M."/>
            <person name="Davidsen T.M."/>
            <person name="Wayne K.J."/>
            <person name="Tettelin H."/>
            <person name="Glass J.I."/>
            <person name="Rusch D."/>
            <person name="Podicherti R."/>
            <person name="Tsui H.-C.T."/>
            <person name="Winkler M.E."/>
        </authorList>
    </citation>
    <scope>NUCLEOTIDE SEQUENCE</scope>
</reference>
<name>A0A382QEK3_9ZZZZ</name>